<evidence type="ECO:0000259" key="8">
    <source>
        <dbReference type="PROSITE" id="PS50212"/>
    </source>
</evidence>
<feature type="region of interest" description="Disordered" evidence="4">
    <location>
        <begin position="661"/>
        <end position="680"/>
    </location>
</feature>
<feature type="compositionally biased region" description="Low complexity" evidence="4">
    <location>
        <begin position="879"/>
        <end position="888"/>
    </location>
</feature>
<dbReference type="InterPro" id="IPR036964">
    <property type="entry name" value="RASGEF_cat_dom_sf"/>
</dbReference>
<dbReference type="PROSITE" id="PS50106">
    <property type="entry name" value="PDZ"/>
    <property type="match status" value="1"/>
</dbReference>
<dbReference type="InterPro" id="IPR001478">
    <property type="entry name" value="PDZ"/>
</dbReference>
<dbReference type="Pfam" id="PF00617">
    <property type="entry name" value="RasGEF"/>
    <property type="match status" value="1"/>
</dbReference>
<feature type="region of interest" description="Disordered" evidence="4">
    <location>
        <begin position="1810"/>
        <end position="1837"/>
    </location>
</feature>
<dbReference type="SUPFAM" id="SSF50156">
    <property type="entry name" value="PDZ domain-like"/>
    <property type="match status" value="1"/>
</dbReference>
<evidence type="ECO:0000256" key="3">
    <source>
        <dbReference type="SAM" id="Coils"/>
    </source>
</evidence>
<keyword evidence="1 2" id="KW-0344">Guanine-nucleotide releasing factor</keyword>
<feature type="region of interest" description="Disordered" evidence="4">
    <location>
        <begin position="726"/>
        <end position="760"/>
    </location>
</feature>
<evidence type="ECO:0000313" key="9">
    <source>
        <dbReference type="EMBL" id="CAE0759718.1"/>
    </source>
</evidence>
<dbReference type="Pfam" id="PF00498">
    <property type="entry name" value="FHA"/>
    <property type="match status" value="1"/>
</dbReference>
<dbReference type="SUPFAM" id="SSF48366">
    <property type="entry name" value="Ras GEF"/>
    <property type="match status" value="1"/>
</dbReference>
<dbReference type="InterPro" id="IPR000651">
    <property type="entry name" value="Ras-like_Gua-exchang_fac_N"/>
</dbReference>
<dbReference type="InterPro" id="IPR008937">
    <property type="entry name" value="Ras-like_GEF"/>
</dbReference>
<dbReference type="Gene3D" id="1.10.840.10">
    <property type="entry name" value="Ras guanine-nucleotide exchange factors catalytic domain"/>
    <property type="match status" value="1"/>
</dbReference>
<feature type="domain" description="PDZ" evidence="7">
    <location>
        <begin position="778"/>
        <end position="825"/>
    </location>
</feature>
<dbReference type="InterPro" id="IPR023578">
    <property type="entry name" value="Ras_GEF_dom_sf"/>
</dbReference>
<evidence type="ECO:0000259" key="6">
    <source>
        <dbReference type="PROSITE" id="PS50009"/>
    </source>
</evidence>
<accession>A0A7S4BAF6</accession>
<dbReference type="InterPro" id="IPR001895">
    <property type="entry name" value="RASGEF_cat_dom"/>
</dbReference>
<name>A0A7S4BAF6_CHRCT</name>
<feature type="compositionally biased region" description="Basic and acidic residues" evidence="4">
    <location>
        <begin position="355"/>
        <end position="373"/>
    </location>
</feature>
<protein>
    <submittedName>
        <fullName evidence="9">Uncharacterized protein</fullName>
    </submittedName>
</protein>
<feature type="compositionally biased region" description="Low complexity" evidence="4">
    <location>
        <begin position="733"/>
        <end position="742"/>
    </location>
</feature>
<feature type="region of interest" description="Disordered" evidence="4">
    <location>
        <begin position="1460"/>
        <end position="1483"/>
    </location>
</feature>
<evidence type="ECO:0000256" key="2">
    <source>
        <dbReference type="PROSITE-ProRule" id="PRU00168"/>
    </source>
</evidence>
<evidence type="ECO:0000259" key="5">
    <source>
        <dbReference type="PROSITE" id="PS50006"/>
    </source>
</evidence>
<dbReference type="GO" id="GO:0005085">
    <property type="term" value="F:guanyl-nucleotide exchange factor activity"/>
    <property type="evidence" value="ECO:0007669"/>
    <property type="project" value="UniProtKB-KW"/>
</dbReference>
<feature type="region of interest" description="Disordered" evidence="4">
    <location>
        <begin position="1073"/>
        <end position="1094"/>
    </location>
</feature>
<dbReference type="PROSITE" id="PS50006">
    <property type="entry name" value="FHA_DOMAIN"/>
    <property type="match status" value="1"/>
</dbReference>
<feature type="region of interest" description="Disordered" evidence="4">
    <location>
        <begin position="875"/>
        <end position="919"/>
    </location>
</feature>
<proteinExistence type="predicted"/>
<organism evidence="9">
    <name type="scientific">Chrysotila carterae</name>
    <name type="common">Marine alga</name>
    <name type="synonym">Syracosphaera carterae</name>
    <dbReference type="NCBI Taxonomy" id="13221"/>
    <lineage>
        <taxon>Eukaryota</taxon>
        <taxon>Haptista</taxon>
        <taxon>Haptophyta</taxon>
        <taxon>Prymnesiophyceae</taxon>
        <taxon>Isochrysidales</taxon>
        <taxon>Isochrysidaceae</taxon>
        <taxon>Chrysotila</taxon>
    </lineage>
</organism>
<feature type="region of interest" description="Disordered" evidence="4">
    <location>
        <begin position="355"/>
        <end position="384"/>
    </location>
</feature>
<feature type="compositionally biased region" description="Polar residues" evidence="4">
    <location>
        <begin position="15"/>
        <end position="26"/>
    </location>
</feature>
<dbReference type="CDD" id="cd00155">
    <property type="entry name" value="RasGEF"/>
    <property type="match status" value="1"/>
</dbReference>
<feature type="domain" description="FHA" evidence="5">
    <location>
        <begin position="82"/>
        <end position="118"/>
    </location>
</feature>
<feature type="coiled-coil region" evidence="3">
    <location>
        <begin position="296"/>
        <end position="351"/>
    </location>
</feature>
<sequence length="1855" mass="200419">MTVEQAVSRLRADNNDGSAKLNSNDARVTDATRTELSHVAYATNAGTWALLHSSDALIPPIELTKSKQVIGRGHFHPKHRQVSKSHFTLSVGAADDAGQQFWLTDHSVNGTFLNGMSVAHSVPQQIRHGDIIALPASINAPGFAFTFLVASHLGPEVVQSCVKAAAAIFVPGSSPDCALRPRKGSDIDRDSACLREGVSSALPFLQEAGTLHTSYPMRRLPQDGAGDRMLSDSHENEKVSPHCSTHTFDNWSYAGQDFRSIQPPLGRVHELEAEVSLMQRALAESGAMAAGLRSQLAEARAQATASLDRAAALENERDEARHRAAQCQQSLVELGSEVQALRALVARLRLRERAPEREAKEAVEGQARAEEAHPASAEQSEARRAALERAAITSRTAALPHPTVAATVAAAMAPDEAGRERRLGVNTRCAPREAASSPGVCAVTDRTCRANCLRSVGETAAPPKTHVSARGASEGGHVCHAAHAASLTSRVCPREKRPTPRRRSSAVAASTKKNDCGGRSMANALPRRRASAPLVQRWQDGAMSASEREPSSASDSEESDGVTNHDFVRYEASMKPKAASVAAVTRRMPFAGQKPGGNCCKISAISDRQAERAPALDSAPPCDPAHPGTAGGCVGAVARSGCSPVEAGVCEDAAERTRLSGCARGSSETDLEAEEGSSACNDAEVEEEGAARAGDAVQSQAWTDEMAQIGHDDAVAQSAPTVRHVAASDASTRRLQSSCRRSLQPEDKPPVALPPSAPQPNARLSVQWAPIQPSRHLHITLERGASGFGIGFSRSNKVTSIDGRTAAANAVRIGDQVVRVNGQDVPSGAFITELIPPESSRVALVLVRSLCEKDEAVPETADGFSEAAASEVLSGQPCSSSVSSTSSTDAALFESNSNSGRHYHEKSRAQCTDPRSGAHCEISKPLQSEAVSKQASRRSGPVEAQMAGAVMGAAACERAEFDLTAQMPRGALKSSAACERAHPTQLLNAVNGALRTSPQRSCHAACQDDSASTREDSRDLAAEPRASIEHREERVDRYDPPAPSQDGDLHPEASFSAGGNCCTGKCRPASIATSRFDSPTHQSDAVYPASPDGPLLTSQEELGLVSRVAMRRSSATHAYDDLPLGFQRHSQQCHLGLESSRRSDRTRTWQFSALAGDIGDSERRSDSERRPADRFRRSVSKQARPSLSLGLGSASMYDETVRSAIRRASLQQSGCCYGSGAAAHMAAQLCQIQNEIGGEVQAVSGAVDSEEDELADEMMRVCEHARMRRSSVRPRVHGLSHAAPESLVGLMSRAECMTELFLKDLLYNSMGSGELLLGLLTCPSWQGVSLLLAIEDFVGWEVPEYHQLLLAVLCAYKPYLSAEALFGELSRAYSHLRAAAASRLSAQLVLLPERILYVLNTWVRDHADDFDEDLLNRALHFTAQAKQNEKVPSSITSLLDALQARLEAFEALEEGSRDSSRRSLSMRAESESRASGSFGFGMRSPMRTLRRARSRGSDAGSARTGLVDYWQQLFSAGSHERALLQQLAEQLALFEHDMLCQVQASELQQLNFAKIDKAVKSKNVMRICAHFNTMSRWVCHQVVSHTSLRERVRALRLFIGLAKASAALRNFNAAMEVVAALNSAAVFRLRRTWEALPKAAIRDFEQLDEAFKPERSHAALRAALKNAPLQPTVAYLGIYLTDLTFIEDGNPDFLPPALNQPRYINFAKCLMVGKEIREVMDYKKRLYMFQRIASVQDYFSSLKPPDDDSIYAQSLSCEPRAQQRVASSQWNFEQRAVSDDAMLVQTQKVNRSEENLPLESNWQSQELQGGAFSGNVHSDGAHLTSGRDDGRKQVASRKLRSFMPSRAKRVSLGTM</sequence>
<feature type="domain" description="Ras-GEF" evidence="6">
    <location>
        <begin position="1523"/>
        <end position="1760"/>
    </location>
</feature>
<feature type="region of interest" description="Disordered" evidence="4">
    <location>
        <begin position="1005"/>
        <end position="1053"/>
    </location>
</feature>
<gene>
    <name evidence="9" type="ORF">PCAR00345_LOCUS12312</name>
</gene>
<dbReference type="InterPro" id="IPR036034">
    <property type="entry name" value="PDZ_sf"/>
</dbReference>
<dbReference type="PANTHER" id="PTHR23113">
    <property type="entry name" value="GUANINE NUCLEOTIDE EXCHANGE FACTOR"/>
    <property type="match status" value="1"/>
</dbReference>
<feature type="region of interest" description="Disordered" evidence="4">
    <location>
        <begin position="1"/>
        <end position="26"/>
    </location>
</feature>
<dbReference type="GO" id="GO:0007265">
    <property type="term" value="P:Ras protein signal transduction"/>
    <property type="evidence" value="ECO:0007669"/>
    <property type="project" value="TreeGrafter"/>
</dbReference>
<feature type="compositionally biased region" description="Basic and acidic residues" evidence="4">
    <location>
        <begin position="1011"/>
        <end position="1039"/>
    </location>
</feature>
<dbReference type="InterPro" id="IPR008984">
    <property type="entry name" value="SMAD_FHA_dom_sf"/>
</dbReference>
<dbReference type="PROSITE" id="PS50009">
    <property type="entry name" value="RASGEF_CAT"/>
    <property type="match status" value="1"/>
</dbReference>
<feature type="compositionally biased region" description="Polar residues" evidence="4">
    <location>
        <begin position="1073"/>
        <end position="1083"/>
    </location>
</feature>
<feature type="region of interest" description="Disordered" evidence="4">
    <location>
        <begin position="1158"/>
        <end position="1181"/>
    </location>
</feature>
<feature type="region of interest" description="Disordered" evidence="4">
    <location>
        <begin position="490"/>
        <end position="562"/>
    </location>
</feature>
<dbReference type="InterPro" id="IPR000253">
    <property type="entry name" value="FHA_dom"/>
</dbReference>
<reference evidence="9" key="1">
    <citation type="submission" date="2021-01" db="EMBL/GenBank/DDBJ databases">
        <authorList>
            <person name="Corre E."/>
            <person name="Pelletier E."/>
            <person name="Niang G."/>
            <person name="Scheremetjew M."/>
            <person name="Finn R."/>
            <person name="Kale V."/>
            <person name="Holt S."/>
            <person name="Cochrane G."/>
            <person name="Meng A."/>
            <person name="Brown T."/>
            <person name="Cohen L."/>
        </authorList>
    </citation>
    <scope>NUCLEOTIDE SEQUENCE</scope>
    <source>
        <strain evidence="9">CCMP645</strain>
    </source>
</reference>
<dbReference type="GO" id="GO:0005886">
    <property type="term" value="C:plasma membrane"/>
    <property type="evidence" value="ECO:0007669"/>
    <property type="project" value="TreeGrafter"/>
</dbReference>
<dbReference type="SUPFAM" id="SSF49879">
    <property type="entry name" value="SMAD/FHA domain"/>
    <property type="match status" value="1"/>
</dbReference>
<dbReference type="SMART" id="SM00147">
    <property type="entry name" value="RasGEF"/>
    <property type="match status" value="1"/>
</dbReference>
<dbReference type="PANTHER" id="PTHR23113:SF363">
    <property type="entry name" value="PROTEIN SON OF SEVENLESS"/>
    <property type="match status" value="1"/>
</dbReference>
<dbReference type="Gene3D" id="1.20.870.10">
    <property type="entry name" value="Son of sevenless (SoS) protein Chain: S domain 1"/>
    <property type="match status" value="1"/>
</dbReference>
<keyword evidence="3" id="KW-0175">Coiled coil</keyword>
<dbReference type="PROSITE" id="PS50212">
    <property type="entry name" value="RASGEF_NTER"/>
    <property type="match status" value="1"/>
</dbReference>
<dbReference type="EMBL" id="HBIZ01019626">
    <property type="protein sequence ID" value="CAE0759718.1"/>
    <property type="molecule type" value="Transcribed_RNA"/>
</dbReference>
<dbReference type="Gene3D" id="2.60.200.20">
    <property type="match status" value="1"/>
</dbReference>
<feature type="compositionally biased region" description="Basic and acidic residues" evidence="4">
    <location>
        <begin position="1160"/>
        <end position="1176"/>
    </location>
</feature>
<feature type="domain" description="N-terminal Ras-GEF" evidence="8">
    <location>
        <begin position="1321"/>
        <end position="1446"/>
    </location>
</feature>
<evidence type="ECO:0000256" key="1">
    <source>
        <dbReference type="ARBA" id="ARBA00022658"/>
    </source>
</evidence>
<evidence type="ECO:0000256" key="4">
    <source>
        <dbReference type="SAM" id="MobiDB-lite"/>
    </source>
</evidence>
<evidence type="ECO:0000259" key="7">
    <source>
        <dbReference type="PROSITE" id="PS50106"/>
    </source>
</evidence>